<dbReference type="PROSITE" id="PS01050">
    <property type="entry name" value="YJEF_C_2"/>
    <property type="match status" value="1"/>
</dbReference>
<dbReference type="NCBIfam" id="TIGR00197">
    <property type="entry name" value="yjeF_nterm"/>
    <property type="match status" value="1"/>
</dbReference>
<keyword evidence="7 17" id="KW-0067">ATP-binding</keyword>
<evidence type="ECO:0000256" key="3">
    <source>
        <dbReference type="ARBA" id="ARBA00006001"/>
    </source>
</evidence>
<dbReference type="GO" id="GO:0005524">
    <property type="term" value="F:ATP binding"/>
    <property type="evidence" value="ECO:0007669"/>
    <property type="project" value="UniProtKB-UniRule"/>
</dbReference>
<dbReference type="EMBL" id="BAABLX010000009">
    <property type="protein sequence ID" value="GAA4938213.1"/>
    <property type="molecule type" value="Genomic_DNA"/>
</dbReference>
<evidence type="ECO:0000256" key="6">
    <source>
        <dbReference type="ARBA" id="ARBA00022741"/>
    </source>
</evidence>
<dbReference type="Gene3D" id="3.40.1190.20">
    <property type="match status" value="1"/>
</dbReference>
<keyword evidence="11 18" id="KW-0413">Isomerase</keyword>
<keyword evidence="12 17" id="KW-0456">Lyase</keyword>
<feature type="binding site" evidence="17">
    <location>
        <position position="264"/>
    </location>
    <ligand>
        <name>(6S)-NADPHX</name>
        <dbReference type="ChEBI" id="CHEBI:64076"/>
    </ligand>
</feature>
<dbReference type="Gene3D" id="3.40.50.10260">
    <property type="entry name" value="YjeF N-terminal domain"/>
    <property type="match status" value="1"/>
</dbReference>
<evidence type="ECO:0000256" key="8">
    <source>
        <dbReference type="ARBA" id="ARBA00022857"/>
    </source>
</evidence>
<evidence type="ECO:0000256" key="19">
    <source>
        <dbReference type="PIRNR" id="PIRNR017184"/>
    </source>
</evidence>
<keyword evidence="9 18" id="KW-0630">Potassium</keyword>
<keyword evidence="23" id="KW-1185">Reference proteome</keyword>
<evidence type="ECO:0000256" key="9">
    <source>
        <dbReference type="ARBA" id="ARBA00022958"/>
    </source>
</evidence>
<evidence type="ECO:0000256" key="16">
    <source>
        <dbReference type="ARBA" id="ARBA00049209"/>
    </source>
</evidence>
<dbReference type="InterPro" id="IPR030677">
    <property type="entry name" value="Nnr"/>
</dbReference>
<evidence type="ECO:0000256" key="17">
    <source>
        <dbReference type="HAMAP-Rule" id="MF_01965"/>
    </source>
</evidence>
<evidence type="ECO:0000256" key="4">
    <source>
        <dbReference type="ARBA" id="ARBA00009524"/>
    </source>
</evidence>
<evidence type="ECO:0000256" key="2">
    <source>
        <dbReference type="ARBA" id="ARBA00000909"/>
    </source>
</evidence>
<feature type="binding site" evidence="18">
    <location>
        <position position="162"/>
    </location>
    <ligand>
        <name>(6S)-NADPHX</name>
        <dbReference type="ChEBI" id="CHEBI:64076"/>
    </ligand>
</feature>
<dbReference type="RefSeq" id="WP_345419557.1">
    <property type="nucleotide sequence ID" value="NZ_AP031496.1"/>
</dbReference>
<feature type="binding site" evidence="17">
    <location>
        <position position="445"/>
    </location>
    <ligand>
        <name>AMP</name>
        <dbReference type="ChEBI" id="CHEBI:456215"/>
    </ligand>
</feature>
<dbReference type="Pfam" id="PF03853">
    <property type="entry name" value="YjeF_N"/>
    <property type="match status" value="1"/>
</dbReference>
<comment type="cofactor">
    <cofactor evidence="18 19">
        <name>K(+)</name>
        <dbReference type="ChEBI" id="CHEBI:29103"/>
    </cofactor>
    <text evidence="18 19">Binds 1 potassium ion per subunit.</text>
</comment>
<comment type="function">
    <text evidence="18">Catalyzes the epimerization of the S- and R-forms of NAD(P)HX, a damaged form of NAD(P)H that is a result of enzymatic or heat-dependent hydration. This is a prerequisite for the S-specific NAD(P)H-hydrate dehydratase to allow the repair of both epimers of NAD(P)HX.</text>
</comment>
<sequence length="505" mass="51999">MTSKNLPQNLYTADSVRAMDACAINDHQIPGAVLMKRAGRVCFGALQSHFPCAQTVTVFCGGGNNGGDGYVVAALAQAAGMAVQVIYLSEPMELTGDAQRAYQYALQEGVACRAFTSDYAMPIQGVIVDALLGTGLRGEVRLQMVEVINKINAAGLPVLSVDIPSGLCADTGQSLGAVVQADVTCTFIGLKLGLLTGDGPSLCGQVVFSDLEVPNAVLTGQPVVAQRILLEMLLMQVPTRRKAAHKGDFGHSLIIGGDIGYGGAALMSAEVCARMGSGLTSLATRPENVTAANVRVPEVMAIPITAGVDVEEWVNKATVIAVGPGLGKFAWGEQLLLAALMAQKPLVIDADGLNLIAQGIGGRVLAQRDVNIPLILTPHPGEAARLLKTSNEAVQNDRVAAVKALADQYKATVLLKGAGSLIAGPGTPVTLCSDGNPGMASGGMGDVLTGIIAGLMAQSLAPLTALQLAVTLHAAAADRLAQRHGQRGLLATDLIQEARALINGK</sequence>
<feature type="binding site" evidence="17">
    <location>
        <position position="379"/>
    </location>
    <ligand>
        <name>(6S)-NADPHX</name>
        <dbReference type="ChEBI" id="CHEBI:64076"/>
    </ligand>
</feature>
<feature type="binding site" evidence="17">
    <location>
        <position position="325"/>
    </location>
    <ligand>
        <name>(6S)-NADPHX</name>
        <dbReference type="ChEBI" id="CHEBI:64076"/>
    </ligand>
</feature>
<comment type="cofactor">
    <cofactor evidence="17">
        <name>Mg(2+)</name>
        <dbReference type="ChEBI" id="CHEBI:18420"/>
    </cofactor>
</comment>
<evidence type="ECO:0000256" key="12">
    <source>
        <dbReference type="ARBA" id="ARBA00023239"/>
    </source>
</evidence>
<dbReference type="InterPro" id="IPR029056">
    <property type="entry name" value="Ribokinase-like"/>
</dbReference>
<dbReference type="EC" id="5.1.99.6" evidence="19"/>
<dbReference type="PANTHER" id="PTHR12592">
    <property type="entry name" value="ATP-DEPENDENT (S)-NAD(P)H-HYDRATE DEHYDRATASE FAMILY MEMBER"/>
    <property type="match status" value="1"/>
</dbReference>
<organism evidence="22 23">
    <name type="scientific">Halioxenophilus aromaticivorans</name>
    <dbReference type="NCBI Taxonomy" id="1306992"/>
    <lineage>
        <taxon>Bacteria</taxon>
        <taxon>Pseudomonadati</taxon>
        <taxon>Pseudomonadota</taxon>
        <taxon>Gammaproteobacteria</taxon>
        <taxon>Alteromonadales</taxon>
        <taxon>Alteromonadaceae</taxon>
        <taxon>Halioxenophilus</taxon>
    </lineage>
</organism>
<dbReference type="InterPro" id="IPR000631">
    <property type="entry name" value="CARKD"/>
</dbReference>
<dbReference type="Pfam" id="PF01256">
    <property type="entry name" value="Carb_kinase"/>
    <property type="match status" value="1"/>
</dbReference>
<dbReference type="PANTHER" id="PTHR12592:SF0">
    <property type="entry name" value="ATP-DEPENDENT (S)-NAD(P)H-HYDRATE DEHYDRATASE"/>
    <property type="match status" value="1"/>
</dbReference>
<protein>
    <recommendedName>
        <fullName evidence="19">Bifunctional NAD(P)H-hydrate repair enzyme</fullName>
    </recommendedName>
    <alternativeName>
        <fullName evidence="19">Nicotinamide nucleotide repair protein</fullName>
    </alternativeName>
    <domain>
        <recommendedName>
            <fullName evidence="19">ADP-dependent (S)-NAD(P)H-hydrate dehydratase</fullName>
            <ecNumber evidence="19">4.2.1.136</ecNumber>
        </recommendedName>
        <alternativeName>
            <fullName evidence="19">ADP-dependent NAD(P)HX dehydratase</fullName>
        </alternativeName>
    </domain>
    <domain>
        <recommendedName>
            <fullName evidence="19">NAD(P)H-hydrate epimerase</fullName>
            <ecNumber evidence="19">5.1.99.6</ecNumber>
        </recommendedName>
    </domain>
</protein>
<dbReference type="SUPFAM" id="SSF53613">
    <property type="entry name" value="Ribokinase-like"/>
    <property type="match status" value="1"/>
</dbReference>
<dbReference type="InterPro" id="IPR004443">
    <property type="entry name" value="YjeF_N_dom"/>
</dbReference>
<comment type="catalytic activity">
    <reaction evidence="16 17 19">
        <text>(6S)-NADPHX + ADP = AMP + phosphate + NADPH + H(+)</text>
        <dbReference type="Rhea" id="RHEA:32235"/>
        <dbReference type="ChEBI" id="CHEBI:15378"/>
        <dbReference type="ChEBI" id="CHEBI:43474"/>
        <dbReference type="ChEBI" id="CHEBI:57783"/>
        <dbReference type="ChEBI" id="CHEBI:64076"/>
        <dbReference type="ChEBI" id="CHEBI:456215"/>
        <dbReference type="ChEBI" id="CHEBI:456216"/>
        <dbReference type="EC" id="4.2.1.136"/>
    </reaction>
</comment>
<feature type="domain" description="YjeF C-terminal" evidence="20">
    <location>
        <begin position="229"/>
        <end position="505"/>
    </location>
</feature>
<dbReference type="NCBIfam" id="TIGR00196">
    <property type="entry name" value="yjeF_cterm"/>
    <property type="match status" value="1"/>
</dbReference>
<dbReference type="HAMAP" id="MF_01965">
    <property type="entry name" value="NADHX_dehydratase"/>
    <property type="match status" value="1"/>
</dbReference>
<evidence type="ECO:0000256" key="7">
    <source>
        <dbReference type="ARBA" id="ARBA00022840"/>
    </source>
</evidence>
<dbReference type="GO" id="GO:0052855">
    <property type="term" value="F:ADP-dependent NAD(P)H-hydrate dehydratase activity"/>
    <property type="evidence" value="ECO:0007669"/>
    <property type="project" value="UniProtKB-UniRule"/>
</dbReference>
<evidence type="ECO:0000256" key="10">
    <source>
        <dbReference type="ARBA" id="ARBA00023027"/>
    </source>
</evidence>
<comment type="similarity">
    <text evidence="17">Belongs to the NnrD/CARKD family.</text>
</comment>
<dbReference type="GO" id="GO:0046496">
    <property type="term" value="P:nicotinamide nucleotide metabolic process"/>
    <property type="evidence" value="ECO:0007669"/>
    <property type="project" value="UniProtKB-UniRule"/>
</dbReference>
<dbReference type="GO" id="GO:0052856">
    <property type="term" value="F:NAD(P)HX epimerase activity"/>
    <property type="evidence" value="ECO:0007669"/>
    <property type="project" value="UniProtKB-UniRule"/>
</dbReference>
<evidence type="ECO:0000256" key="13">
    <source>
        <dbReference type="ARBA" id="ARBA00023268"/>
    </source>
</evidence>
<comment type="similarity">
    <text evidence="18">Belongs to the NnrE/AIBP family.</text>
</comment>
<evidence type="ECO:0000313" key="23">
    <source>
        <dbReference type="Proteomes" id="UP001409585"/>
    </source>
</evidence>
<keyword evidence="10 17" id="KW-0520">NAD</keyword>
<comment type="function">
    <text evidence="17">Catalyzes the dehydration of the S-form of NAD(P)HX at the expense of ADP, which is converted to AMP. Together with NAD(P)HX epimerase, which catalyzes the epimerization of the S- and R-forms, the enzyme allows the repair of both epimers of NAD(P)HX, a damaged form of NAD(P)H that is a result of enzymatic or heat-dependent hydration.</text>
</comment>
<evidence type="ECO:0000256" key="1">
    <source>
        <dbReference type="ARBA" id="ARBA00000013"/>
    </source>
</evidence>
<feature type="domain" description="YjeF N-terminal" evidence="21">
    <location>
        <begin position="16"/>
        <end position="219"/>
    </location>
</feature>
<dbReference type="PROSITE" id="PS51383">
    <property type="entry name" value="YJEF_C_3"/>
    <property type="match status" value="1"/>
</dbReference>
<keyword evidence="8 17" id="KW-0521">NADP</keyword>
<feature type="binding site" evidence="18">
    <location>
        <position position="65"/>
    </location>
    <ligand>
        <name>K(+)</name>
        <dbReference type="ChEBI" id="CHEBI:29103"/>
    </ligand>
</feature>
<dbReference type="PROSITE" id="PS51385">
    <property type="entry name" value="YJEF_N"/>
    <property type="match status" value="1"/>
</dbReference>
<evidence type="ECO:0000256" key="15">
    <source>
        <dbReference type="ARBA" id="ARBA00048238"/>
    </source>
</evidence>
<comment type="catalytic activity">
    <reaction evidence="2 18 19">
        <text>(6R)-NADPHX = (6S)-NADPHX</text>
        <dbReference type="Rhea" id="RHEA:32227"/>
        <dbReference type="ChEBI" id="CHEBI:64076"/>
        <dbReference type="ChEBI" id="CHEBI:64077"/>
        <dbReference type="EC" id="5.1.99.6"/>
    </reaction>
</comment>
<comment type="similarity">
    <text evidence="3 19">In the N-terminal section; belongs to the NnrE/AIBP family.</text>
</comment>
<dbReference type="HAMAP" id="MF_01966">
    <property type="entry name" value="NADHX_epimerase"/>
    <property type="match status" value="1"/>
</dbReference>
<evidence type="ECO:0000313" key="22">
    <source>
        <dbReference type="EMBL" id="GAA4938213.1"/>
    </source>
</evidence>
<dbReference type="GO" id="GO:0046872">
    <property type="term" value="F:metal ion binding"/>
    <property type="evidence" value="ECO:0007669"/>
    <property type="project" value="UniProtKB-UniRule"/>
</dbReference>
<name>A0AAV3U0C2_9ALTE</name>
<feature type="binding site" evidence="18">
    <location>
        <begin position="64"/>
        <end position="68"/>
    </location>
    <ligand>
        <name>(6S)-NADPHX</name>
        <dbReference type="ChEBI" id="CHEBI:64076"/>
    </ligand>
</feature>
<dbReference type="AlphaFoldDB" id="A0AAV3U0C2"/>
<comment type="catalytic activity">
    <reaction evidence="15 17 19">
        <text>(6S)-NADHX + ADP = AMP + phosphate + NADH + H(+)</text>
        <dbReference type="Rhea" id="RHEA:32223"/>
        <dbReference type="ChEBI" id="CHEBI:15378"/>
        <dbReference type="ChEBI" id="CHEBI:43474"/>
        <dbReference type="ChEBI" id="CHEBI:57945"/>
        <dbReference type="ChEBI" id="CHEBI:64074"/>
        <dbReference type="ChEBI" id="CHEBI:456215"/>
        <dbReference type="ChEBI" id="CHEBI:456216"/>
        <dbReference type="EC" id="4.2.1.136"/>
    </reaction>
</comment>
<dbReference type="InterPro" id="IPR036652">
    <property type="entry name" value="YjeF_N_dom_sf"/>
</dbReference>
<accession>A0AAV3U0C2</accession>
<feature type="binding site" evidence="18">
    <location>
        <position position="165"/>
    </location>
    <ligand>
        <name>K(+)</name>
        <dbReference type="ChEBI" id="CHEBI:29103"/>
    </ligand>
</feature>
<dbReference type="SUPFAM" id="SSF64153">
    <property type="entry name" value="YjeF N-terminal domain-like"/>
    <property type="match status" value="1"/>
</dbReference>
<comment type="subunit">
    <text evidence="17">Homotetramer.</text>
</comment>
<evidence type="ECO:0000256" key="5">
    <source>
        <dbReference type="ARBA" id="ARBA00022723"/>
    </source>
</evidence>
<keyword evidence="13" id="KW-0511">Multifunctional enzyme</keyword>
<dbReference type="InterPro" id="IPR017953">
    <property type="entry name" value="Carbohydrate_kinase_pred_CS"/>
</dbReference>
<dbReference type="PIRSF" id="PIRSF017184">
    <property type="entry name" value="Nnr"/>
    <property type="match status" value="1"/>
</dbReference>
<keyword evidence="6 17" id="KW-0547">Nucleotide-binding</keyword>
<evidence type="ECO:0000256" key="11">
    <source>
        <dbReference type="ARBA" id="ARBA00023235"/>
    </source>
</evidence>
<evidence type="ECO:0000259" key="20">
    <source>
        <dbReference type="PROSITE" id="PS51383"/>
    </source>
</evidence>
<comment type="caution">
    <text evidence="18">Lacks conserved residue(s) required for the propagation of feature annotation.</text>
</comment>
<comment type="similarity">
    <text evidence="4 19">In the C-terminal section; belongs to the NnrD/CARKD family.</text>
</comment>
<dbReference type="GO" id="GO:0110051">
    <property type="term" value="P:metabolite repair"/>
    <property type="evidence" value="ECO:0007669"/>
    <property type="project" value="TreeGrafter"/>
</dbReference>
<evidence type="ECO:0000259" key="21">
    <source>
        <dbReference type="PROSITE" id="PS51385"/>
    </source>
</evidence>
<gene>
    <name evidence="18" type="primary">nnrE</name>
    <name evidence="17" type="synonym">nnrD</name>
    <name evidence="22" type="ORF">GCM10025791_15130</name>
</gene>
<keyword evidence="5 18" id="KW-0479">Metal-binding</keyword>
<comment type="catalytic activity">
    <reaction evidence="1 18 19">
        <text>(6R)-NADHX = (6S)-NADHX</text>
        <dbReference type="Rhea" id="RHEA:32215"/>
        <dbReference type="ChEBI" id="CHEBI:64074"/>
        <dbReference type="ChEBI" id="CHEBI:64075"/>
        <dbReference type="EC" id="5.1.99.6"/>
    </reaction>
</comment>
<feature type="binding site" evidence="18">
    <location>
        <begin position="133"/>
        <end position="139"/>
    </location>
    <ligand>
        <name>(6S)-NADPHX</name>
        <dbReference type="ChEBI" id="CHEBI:64076"/>
    </ligand>
</feature>
<reference evidence="23" key="1">
    <citation type="journal article" date="2019" name="Int. J. Syst. Evol. Microbiol.">
        <title>The Global Catalogue of Microorganisms (GCM) 10K type strain sequencing project: providing services to taxonomists for standard genome sequencing and annotation.</title>
        <authorList>
            <consortium name="The Broad Institute Genomics Platform"/>
            <consortium name="The Broad Institute Genome Sequencing Center for Infectious Disease"/>
            <person name="Wu L."/>
            <person name="Ma J."/>
        </authorList>
    </citation>
    <scope>NUCLEOTIDE SEQUENCE [LARGE SCALE GENOMIC DNA]</scope>
    <source>
        <strain evidence="23">JCM 19134</strain>
    </source>
</reference>
<dbReference type="EC" id="4.2.1.136" evidence="19"/>
<comment type="function">
    <text evidence="14 19">Bifunctional enzyme that catalyzes the epimerization of the S- and R-forms of NAD(P)HX and the dehydration of the S-form of NAD(P)HX at the expense of ADP, which is converted to AMP. This allows the repair of both epimers of NAD(P)HX, a damaged form of NAD(P)H that is a result of enzymatic or heat-dependent hydration.</text>
</comment>
<comment type="caution">
    <text evidence="22">The sequence shown here is derived from an EMBL/GenBank/DDBJ whole genome shotgun (WGS) entry which is preliminary data.</text>
</comment>
<feature type="binding site" evidence="17">
    <location>
        <position position="446"/>
    </location>
    <ligand>
        <name>(6S)-NADPHX</name>
        <dbReference type="ChEBI" id="CHEBI:64076"/>
    </ligand>
</feature>
<dbReference type="Proteomes" id="UP001409585">
    <property type="component" value="Unassembled WGS sequence"/>
</dbReference>
<evidence type="ECO:0000256" key="14">
    <source>
        <dbReference type="ARBA" id="ARBA00025153"/>
    </source>
</evidence>
<dbReference type="CDD" id="cd01171">
    <property type="entry name" value="YXKO-related"/>
    <property type="match status" value="1"/>
</dbReference>
<proteinExistence type="inferred from homology"/>
<evidence type="ECO:0000256" key="18">
    <source>
        <dbReference type="HAMAP-Rule" id="MF_01966"/>
    </source>
</evidence>
<feature type="binding site" evidence="17">
    <location>
        <begin position="416"/>
        <end position="420"/>
    </location>
    <ligand>
        <name>AMP</name>
        <dbReference type="ChEBI" id="CHEBI:456215"/>
    </ligand>
</feature>
<feature type="binding site" evidence="18">
    <location>
        <position position="129"/>
    </location>
    <ligand>
        <name>K(+)</name>
        <dbReference type="ChEBI" id="CHEBI:29103"/>
    </ligand>
</feature>